<proteinExistence type="predicted"/>
<accession>A0A158M4W4</accession>
<protein>
    <submittedName>
        <fullName evidence="2">Uncharacterized protein</fullName>
    </submittedName>
</protein>
<sequence length="39" mass="4245">MLLAAARRKTRQRGHTCGLRRPKLSAAAPSARVLQSFPA</sequence>
<dbReference type="PATRIC" id="fig|1331206.3.peg.1706"/>
<feature type="region of interest" description="Disordered" evidence="1">
    <location>
        <begin position="1"/>
        <end position="39"/>
    </location>
</feature>
<evidence type="ECO:0000256" key="1">
    <source>
        <dbReference type="SAM" id="MobiDB-lite"/>
    </source>
</evidence>
<feature type="compositionally biased region" description="Basic residues" evidence="1">
    <location>
        <begin position="1"/>
        <end position="23"/>
    </location>
</feature>
<name>A0A158M4W4_9BORD</name>
<comment type="caution">
    <text evidence="2">The sequence shown here is derived from an EMBL/GenBank/DDBJ whole genome shotgun (WGS) entry which is preliminary data.</text>
</comment>
<gene>
    <name evidence="2" type="ORF">L497_2561</name>
</gene>
<reference evidence="2 3" key="1">
    <citation type="submission" date="2014-03" db="EMBL/GenBank/DDBJ databases">
        <title>Genome sequence of Bordetella holmseii.</title>
        <authorList>
            <person name="Harvill E."/>
            <person name="Goodfield L.L."/>
            <person name="Ivanov Y."/>
            <person name="Meyer J.A."/>
            <person name="Newth C."/>
            <person name="Cassiday P."/>
            <person name="Tondella M.L."/>
            <person name="Liao P."/>
            <person name="Zimmerman J."/>
            <person name="Meert K."/>
            <person name="Wessel D."/>
            <person name="Berger J."/>
            <person name="Dean J.M."/>
            <person name="Holubkov R."/>
            <person name="Burr J."/>
            <person name="Liu T."/>
            <person name="Brinkac L.M."/>
            <person name="Sanka R."/>
            <person name="Kim M."/>
            <person name="Losada L."/>
        </authorList>
    </citation>
    <scope>NUCLEOTIDE SEQUENCE [LARGE SCALE GENOMIC DNA]</scope>
    <source>
        <strain evidence="2 3">CDC-H585-BH</strain>
    </source>
</reference>
<evidence type="ECO:0000313" key="3">
    <source>
        <dbReference type="Proteomes" id="UP000026682"/>
    </source>
</evidence>
<organism evidence="2 3">
    <name type="scientific">Bordetella holmesii CDC-H585-BH</name>
    <dbReference type="NCBI Taxonomy" id="1331206"/>
    <lineage>
        <taxon>Bacteria</taxon>
        <taxon>Pseudomonadati</taxon>
        <taxon>Pseudomonadota</taxon>
        <taxon>Betaproteobacteria</taxon>
        <taxon>Burkholderiales</taxon>
        <taxon>Alcaligenaceae</taxon>
        <taxon>Bordetella</taxon>
    </lineage>
</organism>
<evidence type="ECO:0000313" key="2">
    <source>
        <dbReference type="EMBL" id="KAK91120.1"/>
    </source>
</evidence>
<dbReference type="Proteomes" id="UP000026682">
    <property type="component" value="Unassembled WGS sequence"/>
</dbReference>
<dbReference type="AlphaFoldDB" id="A0A158M4W4"/>
<dbReference type="EMBL" id="JFZZ01000065">
    <property type="protein sequence ID" value="KAK91120.1"/>
    <property type="molecule type" value="Genomic_DNA"/>
</dbReference>